<keyword evidence="4 11" id="KW-0548">Nucleotidyltransferase</keyword>
<dbReference type="EMBL" id="BAAANB010000002">
    <property type="protein sequence ID" value="GAA2023339.1"/>
    <property type="molecule type" value="Genomic_DNA"/>
</dbReference>
<dbReference type="Gene3D" id="2.160.10.10">
    <property type="entry name" value="Hexapeptide repeat proteins"/>
    <property type="match status" value="1"/>
</dbReference>
<protein>
    <submittedName>
        <fullName evidence="11">Glucose-1-phosphate adenylyltransferase</fullName>
    </submittedName>
</protein>
<evidence type="ECO:0000256" key="5">
    <source>
        <dbReference type="ARBA" id="ARBA00022741"/>
    </source>
</evidence>
<reference evidence="12" key="1">
    <citation type="journal article" date="2019" name="Int. J. Syst. Evol. Microbiol.">
        <title>The Global Catalogue of Microorganisms (GCM) 10K type strain sequencing project: providing services to taxonomists for standard genome sequencing and annotation.</title>
        <authorList>
            <consortium name="The Broad Institute Genomics Platform"/>
            <consortium name="The Broad Institute Genome Sequencing Center for Infectious Disease"/>
            <person name="Wu L."/>
            <person name="Ma J."/>
        </authorList>
    </citation>
    <scope>NUCLEOTIDE SEQUENCE [LARGE SCALE GENOMIC DNA]</scope>
    <source>
        <strain evidence="12">JCM 14283</strain>
    </source>
</reference>
<comment type="similarity">
    <text evidence="1">Belongs to the bacterial/plant glucose-1-phosphate adenylyltransferase family.</text>
</comment>
<dbReference type="PROSITE" id="PS00810">
    <property type="entry name" value="ADP_GLC_PYROPHOSPH_3"/>
    <property type="match status" value="1"/>
</dbReference>
<evidence type="ECO:0000313" key="11">
    <source>
        <dbReference type="EMBL" id="GAA2023339.1"/>
    </source>
</evidence>
<dbReference type="InterPro" id="IPR005836">
    <property type="entry name" value="ADP_Glu_pyroP_CS"/>
</dbReference>
<dbReference type="Pfam" id="PF24894">
    <property type="entry name" value="Hexapep_GlmU"/>
    <property type="match status" value="1"/>
</dbReference>
<keyword evidence="12" id="KW-1185">Reference proteome</keyword>
<dbReference type="PROSITE" id="PS00809">
    <property type="entry name" value="ADP_GLC_PYROPHOSPH_2"/>
    <property type="match status" value="1"/>
</dbReference>
<evidence type="ECO:0000256" key="3">
    <source>
        <dbReference type="ARBA" id="ARBA00022679"/>
    </source>
</evidence>
<dbReference type="SUPFAM" id="SSF51161">
    <property type="entry name" value="Trimeric LpxA-like enzymes"/>
    <property type="match status" value="1"/>
</dbReference>
<keyword evidence="8" id="KW-0119">Carbohydrate metabolism</keyword>
<dbReference type="NCBIfam" id="NF002023">
    <property type="entry name" value="PRK00844.1"/>
    <property type="match status" value="1"/>
</dbReference>
<comment type="caution">
    <text evidence="11">The sequence shown here is derived from an EMBL/GenBank/DDBJ whole genome shotgun (WGS) entry which is preliminary data.</text>
</comment>
<organism evidence="11 12">
    <name type="scientific">Terrabacter terrae</name>
    <dbReference type="NCBI Taxonomy" id="318434"/>
    <lineage>
        <taxon>Bacteria</taxon>
        <taxon>Bacillati</taxon>
        <taxon>Actinomycetota</taxon>
        <taxon>Actinomycetes</taxon>
        <taxon>Micrococcales</taxon>
        <taxon>Intrasporangiaceae</taxon>
        <taxon>Terrabacter</taxon>
    </lineage>
</organism>
<name>A0ABP5FC24_9MICO</name>
<evidence type="ECO:0000256" key="1">
    <source>
        <dbReference type="ARBA" id="ARBA00010443"/>
    </source>
</evidence>
<dbReference type="InterPro" id="IPR056818">
    <property type="entry name" value="GlmU/GlgC-like_hexapep"/>
</dbReference>
<dbReference type="PANTHER" id="PTHR43523">
    <property type="entry name" value="GLUCOSE-1-PHOSPHATE ADENYLYLTRANSFERASE-RELATED"/>
    <property type="match status" value="1"/>
</dbReference>
<proteinExistence type="inferred from homology"/>
<keyword evidence="2" id="KW-0321">Glycogen metabolism</keyword>
<dbReference type="Proteomes" id="UP001501285">
    <property type="component" value="Unassembled WGS sequence"/>
</dbReference>
<dbReference type="GO" id="GO:0016779">
    <property type="term" value="F:nucleotidyltransferase activity"/>
    <property type="evidence" value="ECO:0007669"/>
    <property type="project" value="UniProtKB-KW"/>
</dbReference>
<keyword evidence="5" id="KW-0547">Nucleotide-binding</keyword>
<evidence type="ECO:0000256" key="6">
    <source>
        <dbReference type="ARBA" id="ARBA00022840"/>
    </source>
</evidence>
<dbReference type="CDD" id="cd02508">
    <property type="entry name" value="ADP_Glucose_PP"/>
    <property type="match status" value="1"/>
</dbReference>
<dbReference type="NCBIfam" id="NF001947">
    <property type="entry name" value="PRK00725.1"/>
    <property type="match status" value="1"/>
</dbReference>
<keyword evidence="7" id="KW-0320">Glycogen biosynthesis</keyword>
<evidence type="ECO:0000259" key="9">
    <source>
        <dbReference type="Pfam" id="PF00483"/>
    </source>
</evidence>
<keyword evidence="3" id="KW-0808">Transferase</keyword>
<dbReference type="InterPro" id="IPR029044">
    <property type="entry name" value="Nucleotide-diphossugar_trans"/>
</dbReference>
<dbReference type="Pfam" id="PF00483">
    <property type="entry name" value="NTP_transferase"/>
    <property type="match status" value="1"/>
</dbReference>
<dbReference type="InterPro" id="IPR011004">
    <property type="entry name" value="Trimer_LpxA-like_sf"/>
</dbReference>
<feature type="domain" description="Nucleotidyl transferase" evidence="9">
    <location>
        <begin position="1"/>
        <end position="257"/>
    </location>
</feature>
<feature type="domain" description="Glucose-1-phosphate adenylyltransferase/Bifunctional protein GlmU-like C-terminal hexapeptide" evidence="10">
    <location>
        <begin position="281"/>
        <end position="385"/>
    </location>
</feature>
<evidence type="ECO:0000256" key="8">
    <source>
        <dbReference type="ARBA" id="ARBA00023277"/>
    </source>
</evidence>
<dbReference type="Gene3D" id="3.90.550.10">
    <property type="entry name" value="Spore Coat Polysaccharide Biosynthesis Protein SpsA, Chain A"/>
    <property type="match status" value="1"/>
</dbReference>
<keyword evidence="6" id="KW-0067">ATP-binding</keyword>
<dbReference type="PANTHER" id="PTHR43523:SF2">
    <property type="entry name" value="GLUCOSE-1-PHOSPHATE ADENYLYLTRANSFERASE"/>
    <property type="match status" value="1"/>
</dbReference>
<dbReference type="InterPro" id="IPR011831">
    <property type="entry name" value="ADP-Glc_PPase"/>
</dbReference>
<dbReference type="InterPro" id="IPR005835">
    <property type="entry name" value="NTP_transferase_dom"/>
</dbReference>
<evidence type="ECO:0000256" key="7">
    <source>
        <dbReference type="ARBA" id="ARBA00023056"/>
    </source>
</evidence>
<sequence>MPLTADRAKPAVPFAGIYRLIDLALSNVVNSGYLQVVVLTQYKSHSLDAHVTKTWRMSTLLGNYVTTVPAQQRVDKNWYLGSADAIYQSLNLIHDERPDIVVVVGADHVYRMDFSAMVEQHIESGAACTVAAIRQPISLANQFGVIEVDDDDPSKIAAFLEKPSEPKGLPDNPDEVLASMGNYVFTASALEQAVSADRETESNHDMGGDIVPWFVARGEAGVYDFKDNEVPGATDRDRGYWRDVGTIESYYDAHMDLISIHPVFNLYNYEWPIYTSHSPYPPAKFVHGSGDRIGEALNSAVSPGVVVSGAHIYASVLSPLVKVHSYASIQGSVLLDGVEVHRHAQIRRAIIDKFVVIPEGCQIGIDHEHDRARGLHVTESGIVVVGKGQVVTR</sequence>
<evidence type="ECO:0000259" key="10">
    <source>
        <dbReference type="Pfam" id="PF24894"/>
    </source>
</evidence>
<evidence type="ECO:0000256" key="2">
    <source>
        <dbReference type="ARBA" id="ARBA00022600"/>
    </source>
</evidence>
<accession>A0ABP5FC24</accession>
<dbReference type="SUPFAM" id="SSF53448">
    <property type="entry name" value="Nucleotide-diphospho-sugar transferases"/>
    <property type="match status" value="1"/>
</dbReference>
<evidence type="ECO:0000256" key="4">
    <source>
        <dbReference type="ARBA" id="ARBA00022695"/>
    </source>
</evidence>
<gene>
    <name evidence="11" type="primary">glgC</name>
    <name evidence="11" type="ORF">GCM10009740_10750</name>
</gene>
<evidence type="ECO:0000313" key="12">
    <source>
        <dbReference type="Proteomes" id="UP001501285"/>
    </source>
</evidence>
<dbReference type="CDD" id="cd04651">
    <property type="entry name" value="LbH_G1P_AT_C"/>
    <property type="match status" value="1"/>
</dbReference>